<organism evidence="4 5">
    <name type="scientific">Helobdella robusta</name>
    <name type="common">Californian leech</name>
    <dbReference type="NCBI Taxonomy" id="6412"/>
    <lineage>
        <taxon>Eukaryota</taxon>
        <taxon>Metazoa</taxon>
        <taxon>Spiralia</taxon>
        <taxon>Lophotrochozoa</taxon>
        <taxon>Annelida</taxon>
        <taxon>Clitellata</taxon>
        <taxon>Hirudinea</taxon>
        <taxon>Rhynchobdellida</taxon>
        <taxon>Glossiphoniidae</taxon>
        <taxon>Helobdella</taxon>
    </lineage>
</organism>
<accession>T1FZT2</accession>
<feature type="region of interest" description="Disordered" evidence="1">
    <location>
        <begin position="75"/>
        <end position="149"/>
    </location>
</feature>
<dbReference type="Proteomes" id="UP000015101">
    <property type="component" value="Unassembled WGS sequence"/>
</dbReference>
<protein>
    <recommendedName>
        <fullName evidence="2">SAP domain-containing protein</fullName>
    </recommendedName>
</protein>
<evidence type="ECO:0000313" key="3">
    <source>
        <dbReference type="EMBL" id="ESN92843.1"/>
    </source>
</evidence>
<dbReference type="EMBL" id="KB097639">
    <property type="protein sequence ID" value="ESN92843.1"/>
    <property type="molecule type" value="Genomic_DNA"/>
</dbReference>
<feature type="compositionally biased region" description="Basic and acidic residues" evidence="1">
    <location>
        <begin position="82"/>
        <end position="117"/>
    </location>
</feature>
<reference evidence="5" key="1">
    <citation type="submission" date="2012-12" db="EMBL/GenBank/DDBJ databases">
        <authorList>
            <person name="Hellsten U."/>
            <person name="Grimwood J."/>
            <person name="Chapman J.A."/>
            <person name="Shapiro H."/>
            <person name="Aerts A."/>
            <person name="Otillar R.P."/>
            <person name="Terry A.Y."/>
            <person name="Boore J.L."/>
            <person name="Simakov O."/>
            <person name="Marletaz F."/>
            <person name="Cho S.-J."/>
            <person name="Edsinger-Gonzales E."/>
            <person name="Havlak P."/>
            <person name="Kuo D.-H."/>
            <person name="Larsson T."/>
            <person name="Lv J."/>
            <person name="Arendt D."/>
            <person name="Savage R."/>
            <person name="Osoegawa K."/>
            <person name="de Jong P."/>
            <person name="Lindberg D.R."/>
            <person name="Seaver E.C."/>
            <person name="Weisblat D.A."/>
            <person name="Putnam N.H."/>
            <person name="Grigoriev I.V."/>
            <person name="Rokhsar D.S."/>
        </authorList>
    </citation>
    <scope>NUCLEOTIDE SEQUENCE</scope>
</reference>
<dbReference type="PANTHER" id="PTHR45823">
    <property type="entry name" value="T-SNARE COILED-COIL HOMOLOGY DOMAIN-CONTAINING PROTEIN"/>
    <property type="match status" value="1"/>
</dbReference>
<evidence type="ECO:0000259" key="2">
    <source>
        <dbReference type="PROSITE" id="PS50800"/>
    </source>
</evidence>
<reference evidence="3 5" key="2">
    <citation type="journal article" date="2013" name="Nature">
        <title>Insights into bilaterian evolution from three spiralian genomes.</title>
        <authorList>
            <person name="Simakov O."/>
            <person name="Marletaz F."/>
            <person name="Cho S.J."/>
            <person name="Edsinger-Gonzales E."/>
            <person name="Havlak P."/>
            <person name="Hellsten U."/>
            <person name="Kuo D.H."/>
            <person name="Larsson T."/>
            <person name="Lv J."/>
            <person name="Arendt D."/>
            <person name="Savage R."/>
            <person name="Osoegawa K."/>
            <person name="de Jong P."/>
            <person name="Grimwood J."/>
            <person name="Chapman J.A."/>
            <person name="Shapiro H."/>
            <person name="Aerts A."/>
            <person name="Otillar R.P."/>
            <person name="Terry A.Y."/>
            <person name="Boore J.L."/>
            <person name="Grigoriev I.V."/>
            <person name="Lindberg D.R."/>
            <person name="Seaver E.C."/>
            <person name="Weisblat D.A."/>
            <person name="Putnam N.H."/>
            <person name="Rokhsar D.S."/>
        </authorList>
    </citation>
    <scope>NUCLEOTIDE SEQUENCE</scope>
</reference>
<reference evidence="4" key="3">
    <citation type="submission" date="2015-06" db="UniProtKB">
        <authorList>
            <consortium name="EnsemblMetazoa"/>
        </authorList>
    </citation>
    <scope>IDENTIFICATION</scope>
</reference>
<keyword evidence="5" id="KW-1185">Reference proteome</keyword>
<evidence type="ECO:0000313" key="5">
    <source>
        <dbReference type="Proteomes" id="UP000015101"/>
    </source>
</evidence>
<sequence length="173" mass="19995">MSKLCGLNVVQLREKLEKRSLVTSGNKEVLVARLREALIDEGKNPDEFKFDGAEEDNEISTGTFTTAKMMELLLSMSTETKQQSERQTEELKQIKEQSERQSERQTEELKQQIKEFYETDTTSTTTSSSSKTNRSKRNDNDNAESRRHRTVIKSLDFASCFGKEEGRHYPFLR</sequence>
<dbReference type="HOGENOM" id="CLU_129490_0_0_1"/>
<dbReference type="FunFam" id="1.10.720.30:FF:000019">
    <property type="entry name" value="Uncharacterized protein"/>
    <property type="match status" value="1"/>
</dbReference>
<dbReference type="OrthoDB" id="79455at2759"/>
<evidence type="ECO:0000313" key="4">
    <source>
        <dbReference type="EnsemblMetazoa" id="HelroP69315"/>
    </source>
</evidence>
<name>T1FZT2_HELRO</name>
<dbReference type="EnsemblMetazoa" id="HelroT69315">
    <property type="protein sequence ID" value="HelroP69315"/>
    <property type="gene ID" value="HelroG69315"/>
</dbReference>
<dbReference type="eggNOG" id="KOG3656">
    <property type="taxonomic scope" value="Eukaryota"/>
</dbReference>
<dbReference type="PROSITE" id="PS50800">
    <property type="entry name" value="SAP"/>
    <property type="match status" value="1"/>
</dbReference>
<dbReference type="InterPro" id="IPR003034">
    <property type="entry name" value="SAP_dom"/>
</dbReference>
<dbReference type="KEGG" id="hro:HELRODRAFT_69315"/>
<dbReference type="GeneID" id="20214330"/>
<proteinExistence type="predicted"/>
<dbReference type="AlphaFoldDB" id="T1FZT2"/>
<dbReference type="CTD" id="20214330"/>
<dbReference type="SUPFAM" id="SSF68906">
    <property type="entry name" value="SAP domain"/>
    <property type="match status" value="1"/>
</dbReference>
<dbReference type="Gene3D" id="1.10.720.30">
    <property type="entry name" value="SAP domain"/>
    <property type="match status" value="1"/>
</dbReference>
<dbReference type="InterPro" id="IPR036361">
    <property type="entry name" value="SAP_dom_sf"/>
</dbReference>
<dbReference type="Pfam" id="PF02037">
    <property type="entry name" value="SAP"/>
    <property type="match status" value="1"/>
</dbReference>
<gene>
    <name evidence="4" type="primary">20214330</name>
    <name evidence="3" type="ORF">HELRODRAFT_69315</name>
</gene>
<dbReference type="PANTHER" id="PTHR45823:SF1">
    <property type="entry name" value="T-SNARE COILED-COIL HOMOLOGY DOMAIN-CONTAINING PROTEIN"/>
    <property type="match status" value="1"/>
</dbReference>
<feature type="compositionally biased region" description="Basic and acidic residues" evidence="1">
    <location>
        <begin position="136"/>
        <end position="145"/>
    </location>
</feature>
<evidence type="ECO:0000256" key="1">
    <source>
        <dbReference type="SAM" id="MobiDB-lite"/>
    </source>
</evidence>
<feature type="compositionally biased region" description="Low complexity" evidence="1">
    <location>
        <begin position="119"/>
        <end position="132"/>
    </location>
</feature>
<dbReference type="SMART" id="SM00513">
    <property type="entry name" value="SAP"/>
    <property type="match status" value="1"/>
</dbReference>
<dbReference type="InParanoid" id="T1FZT2"/>
<dbReference type="EMBL" id="AMQM01001893">
    <property type="status" value="NOT_ANNOTATED_CDS"/>
    <property type="molecule type" value="Genomic_DNA"/>
</dbReference>
<feature type="domain" description="SAP" evidence="2">
    <location>
        <begin position="4"/>
        <end position="38"/>
    </location>
</feature>
<dbReference type="RefSeq" id="XP_009028807.1">
    <property type="nucleotide sequence ID" value="XM_009030559.1"/>
</dbReference>